<reference evidence="1" key="1">
    <citation type="journal article" date="2015" name="Nature">
        <title>Complex archaea that bridge the gap between prokaryotes and eukaryotes.</title>
        <authorList>
            <person name="Spang A."/>
            <person name="Saw J.H."/>
            <person name="Jorgensen S.L."/>
            <person name="Zaremba-Niedzwiedzka K."/>
            <person name="Martijn J."/>
            <person name="Lind A.E."/>
            <person name="van Eijk R."/>
            <person name="Schleper C."/>
            <person name="Guy L."/>
            <person name="Ettema T.J."/>
        </authorList>
    </citation>
    <scope>NUCLEOTIDE SEQUENCE</scope>
</reference>
<evidence type="ECO:0000313" key="1">
    <source>
        <dbReference type="EMBL" id="KKM64056.1"/>
    </source>
</evidence>
<dbReference type="EMBL" id="LAZR01010977">
    <property type="protein sequence ID" value="KKM64056.1"/>
    <property type="molecule type" value="Genomic_DNA"/>
</dbReference>
<comment type="caution">
    <text evidence="1">The sequence shown here is derived from an EMBL/GenBank/DDBJ whole genome shotgun (WGS) entry which is preliminary data.</text>
</comment>
<accession>A0A0F9JNP0</accession>
<dbReference type="AlphaFoldDB" id="A0A0F9JNP0"/>
<protein>
    <submittedName>
        <fullName evidence="1">Uncharacterized protein</fullName>
    </submittedName>
</protein>
<sequence>VSFGSAANFFKIIEKLSKGGNLIFKTRKKQWLPEEIKKYANEIVEDGDKMYPPVLAGLLKRCYMTVLFYSSGIYEVVYGGNYVLNIKLPLKRWGWESSKLKEYLKEDGHSLYDFKGVVESIDQKTILQDDWEFKPRLIDPIHRRWWVEKFIGPEPCGGAKSIALNIICDG</sequence>
<organism evidence="1">
    <name type="scientific">marine sediment metagenome</name>
    <dbReference type="NCBI Taxonomy" id="412755"/>
    <lineage>
        <taxon>unclassified sequences</taxon>
        <taxon>metagenomes</taxon>
        <taxon>ecological metagenomes</taxon>
    </lineage>
</organism>
<proteinExistence type="predicted"/>
<feature type="non-terminal residue" evidence="1">
    <location>
        <position position="1"/>
    </location>
</feature>
<name>A0A0F9JNP0_9ZZZZ</name>
<gene>
    <name evidence="1" type="ORF">LCGC14_1505180</name>
</gene>